<dbReference type="AlphaFoldDB" id="A0A5P1EF94"/>
<dbReference type="Gramene" id="ONK64546">
    <property type="protein sequence ID" value="ONK64546"/>
    <property type="gene ID" value="A4U43_C07F27220"/>
</dbReference>
<dbReference type="EMBL" id="CM007387">
    <property type="protein sequence ID" value="ONK64546.1"/>
    <property type="molecule type" value="Genomic_DNA"/>
</dbReference>
<accession>A0A5P1EF94</accession>
<keyword evidence="2" id="KW-1185">Reference proteome</keyword>
<evidence type="ECO:0000313" key="2">
    <source>
        <dbReference type="Proteomes" id="UP000243459"/>
    </source>
</evidence>
<proteinExistence type="predicted"/>
<organism evidence="1 2">
    <name type="scientific">Asparagus officinalis</name>
    <name type="common">Garden asparagus</name>
    <dbReference type="NCBI Taxonomy" id="4686"/>
    <lineage>
        <taxon>Eukaryota</taxon>
        <taxon>Viridiplantae</taxon>
        <taxon>Streptophyta</taxon>
        <taxon>Embryophyta</taxon>
        <taxon>Tracheophyta</taxon>
        <taxon>Spermatophyta</taxon>
        <taxon>Magnoliopsida</taxon>
        <taxon>Liliopsida</taxon>
        <taxon>Asparagales</taxon>
        <taxon>Asparagaceae</taxon>
        <taxon>Asparagoideae</taxon>
        <taxon>Asparagus</taxon>
    </lineage>
</organism>
<evidence type="ECO:0000313" key="1">
    <source>
        <dbReference type="EMBL" id="ONK64546.1"/>
    </source>
</evidence>
<sequence>MGMRRAAVQGVWDGGRGWGACGRGVLVGVMMLLVEAWKGPEKRTAKRGVHQGISGDEALSGVRCVRAEEEEPDYQCRSWGRSSGATASGRSGCGLSRVCYRFGGAKAGEVRSGGRMLVDSALGGGCRDEGWPGSACVL</sequence>
<dbReference type="Proteomes" id="UP000243459">
    <property type="component" value="Chromosome 7"/>
</dbReference>
<protein>
    <submittedName>
        <fullName evidence="1">Uncharacterized protein</fullName>
    </submittedName>
</protein>
<reference evidence="2" key="1">
    <citation type="journal article" date="2017" name="Nat. Commun.">
        <title>The asparagus genome sheds light on the origin and evolution of a young Y chromosome.</title>
        <authorList>
            <person name="Harkess A."/>
            <person name="Zhou J."/>
            <person name="Xu C."/>
            <person name="Bowers J.E."/>
            <person name="Van der Hulst R."/>
            <person name="Ayyampalayam S."/>
            <person name="Mercati F."/>
            <person name="Riccardi P."/>
            <person name="McKain M.R."/>
            <person name="Kakrana A."/>
            <person name="Tang H."/>
            <person name="Ray J."/>
            <person name="Groenendijk J."/>
            <person name="Arikit S."/>
            <person name="Mathioni S.M."/>
            <person name="Nakano M."/>
            <person name="Shan H."/>
            <person name="Telgmann-Rauber A."/>
            <person name="Kanno A."/>
            <person name="Yue Z."/>
            <person name="Chen H."/>
            <person name="Li W."/>
            <person name="Chen Y."/>
            <person name="Xu X."/>
            <person name="Zhang Y."/>
            <person name="Luo S."/>
            <person name="Chen H."/>
            <person name="Gao J."/>
            <person name="Mao Z."/>
            <person name="Pires J.C."/>
            <person name="Luo M."/>
            <person name="Kudrna D."/>
            <person name="Wing R.A."/>
            <person name="Meyers B.C."/>
            <person name="Yi K."/>
            <person name="Kong H."/>
            <person name="Lavrijsen P."/>
            <person name="Sunseri F."/>
            <person name="Falavigna A."/>
            <person name="Ye Y."/>
            <person name="Leebens-Mack J.H."/>
            <person name="Chen G."/>
        </authorList>
    </citation>
    <scope>NUCLEOTIDE SEQUENCE [LARGE SCALE GENOMIC DNA]</scope>
    <source>
        <strain evidence="2">cv. DH0086</strain>
    </source>
</reference>
<name>A0A5P1EF94_ASPOF</name>
<gene>
    <name evidence="1" type="ORF">A4U43_C07F27220</name>
</gene>